<feature type="transmembrane region" description="Helical" evidence="2">
    <location>
        <begin position="187"/>
        <end position="210"/>
    </location>
</feature>
<evidence type="ECO:0008006" key="5">
    <source>
        <dbReference type="Google" id="ProtNLM"/>
    </source>
</evidence>
<feature type="transmembrane region" description="Helical" evidence="2">
    <location>
        <begin position="130"/>
        <end position="151"/>
    </location>
</feature>
<dbReference type="AlphaFoldDB" id="A0A7H2BK51"/>
<dbReference type="KEGG" id="rama:IDM48_00870"/>
<gene>
    <name evidence="3" type="ORF">IDM48_00870</name>
</gene>
<reference evidence="3 4" key="1">
    <citation type="submission" date="2020-09" db="EMBL/GenBank/DDBJ databases">
        <title>Investigation of environmental microbe.</title>
        <authorList>
            <person name="Ou Y."/>
            <person name="Kang Q."/>
        </authorList>
    </citation>
    <scope>NUCLEOTIDE SEQUENCE [LARGE SCALE GENOMIC DNA]</scope>
    <source>
        <strain evidence="3 4">KJZ-9</strain>
    </source>
</reference>
<feature type="region of interest" description="Disordered" evidence="1">
    <location>
        <begin position="1"/>
        <end position="37"/>
    </location>
</feature>
<organism evidence="3 4">
    <name type="scientific">Rothia amarae</name>
    <dbReference type="NCBI Taxonomy" id="169480"/>
    <lineage>
        <taxon>Bacteria</taxon>
        <taxon>Bacillati</taxon>
        <taxon>Actinomycetota</taxon>
        <taxon>Actinomycetes</taxon>
        <taxon>Micrococcales</taxon>
        <taxon>Micrococcaceae</taxon>
        <taxon>Rothia</taxon>
    </lineage>
</organism>
<dbReference type="EMBL" id="CP061538">
    <property type="protein sequence ID" value="QNV40047.1"/>
    <property type="molecule type" value="Genomic_DNA"/>
</dbReference>
<dbReference type="RefSeq" id="WP_190617633.1">
    <property type="nucleotide sequence ID" value="NZ_CP061538.1"/>
</dbReference>
<keyword evidence="2" id="KW-1133">Transmembrane helix</keyword>
<sequence length="223" mass="23052">MTSPQDNFSETPAPSDRSRAHVSSPHAGATPRVQPGGEQGAHRALVLPASVTAAIYLIFGLITVFVQEPTLGTLKILTGGFLLALGLAQVFTAQKIRFFDAAAGQSLTSAGLVLAGAAVLLLLIAHSEFMFIVIVALALGIASILKILLGMRTKHILDLGKDWQLEGLIMTISAVALVVIGEIGDKAILGTLGGGAIIAGVFLLIGAITLRGNRTKAPNTTDN</sequence>
<keyword evidence="2" id="KW-0812">Transmembrane</keyword>
<protein>
    <recommendedName>
        <fullName evidence="5">DUF308 domain-containing protein</fullName>
    </recommendedName>
</protein>
<keyword evidence="2" id="KW-0472">Membrane</keyword>
<evidence type="ECO:0000313" key="4">
    <source>
        <dbReference type="Proteomes" id="UP000516421"/>
    </source>
</evidence>
<evidence type="ECO:0000313" key="3">
    <source>
        <dbReference type="EMBL" id="QNV40047.1"/>
    </source>
</evidence>
<keyword evidence="4" id="KW-1185">Reference proteome</keyword>
<evidence type="ECO:0000256" key="1">
    <source>
        <dbReference type="SAM" id="MobiDB-lite"/>
    </source>
</evidence>
<feature type="transmembrane region" description="Helical" evidence="2">
    <location>
        <begin position="163"/>
        <end position="181"/>
    </location>
</feature>
<feature type="transmembrane region" description="Helical" evidence="2">
    <location>
        <begin position="72"/>
        <end position="91"/>
    </location>
</feature>
<dbReference type="Proteomes" id="UP000516421">
    <property type="component" value="Chromosome"/>
</dbReference>
<evidence type="ECO:0000256" key="2">
    <source>
        <dbReference type="SAM" id="Phobius"/>
    </source>
</evidence>
<accession>A0A7H2BK51</accession>
<name>A0A7H2BK51_9MICC</name>
<feature type="transmembrane region" description="Helical" evidence="2">
    <location>
        <begin position="44"/>
        <end position="66"/>
    </location>
</feature>
<feature type="transmembrane region" description="Helical" evidence="2">
    <location>
        <begin position="103"/>
        <end position="124"/>
    </location>
</feature>
<feature type="compositionally biased region" description="Polar residues" evidence="1">
    <location>
        <begin position="1"/>
        <end position="12"/>
    </location>
</feature>
<proteinExistence type="predicted"/>